<dbReference type="Proteomes" id="UP001295423">
    <property type="component" value="Unassembled WGS sequence"/>
</dbReference>
<name>A0AAD2G630_9STRA</name>
<comment type="caution">
    <text evidence="1">The sequence shown here is derived from an EMBL/GenBank/DDBJ whole genome shotgun (WGS) entry which is preliminary data.</text>
</comment>
<keyword evidence="2" id="KW-1185">Reference proteome</keyword>
<dbReference type="PANTHER" id="PTHR43642:SF1">
    <property type="entry name" value="HYBRID SIGNAL TRANSDUCTION HISTIDINE KINASE G"/>
    <property type="match status" value="1"/>
</dbReference>
<reference evidence="1" key="1">
    <citation type="submission" date="2023-08" db="EMBL/GenBank/DDBJ databases">
        <authorList>
            <person name="Audoor S."/>
            <person name="Bilcke G."/>
        </authorList>
    </citation>
    <scope>NUCLEOTIDE SEQUENCE</scope>
</reference>
<dbReference type="PANTHER" id="PTHR43642">
    <property type="entry name" value="HYBRID SIGNAL TRANSDUCTION HISTIDINE KINASE G"/>
    <property type="match status" value="1"/>
</dbReference>
<accession>A0AAD2G630</accession>
<protein>
    <submittedName>
        <fullName evidence="1">Uncharacterized protein</fullName>
    </submittedName>
</protein>
<evidence type="ECO:0000313" key="1">
    <source>
        <dbReference type="EMBL" id="CAJ1964391.1"/>
    </source>
</evidence>
<gene>
    <name evidence="1" type="ORF">CYCCA115_LOCUS20609</name>
</gene>
<organism evidence="1 2">
    <name type="scientific">Cylindrotheca closterium</name>
    <dbReference type="NCBI Taxonomy" id="2856"/>
    <lineage>
        <taxon>Eukaryota</taxon>
        <taxon>Sar</taxon>
        <taxon>Stramenopiles</taxon>
        <taxon>Ochrophyta</taxon>
        <taxon>Bacillariophyta</taxon>
        <taxon>Bacillariophyceae</taxon>
        <taxon>Bacillariophycidae</taxon>
        <taxon>Bacillariales</taxon>
        <taxon>Bacillariaceae</taxon>
        <taxon>Cylindrotheca</taxon>
    </lineage>
</organism>
<dbReference type="AlphaFoldDB" id="A0AAD2G630"/>
<dbReference type="InterPro" id="IPR053159">
    <property type="entry name" value="Hybrid_Histidine_Kinase"/>
</dbReference>
<evidence type="ECO:0000313" key="2">
    <source>
        <dbReference type="Proteomes" id="UP001295423"/>
    </source>
</evidence>
<proteinExistence type="predicted"/>
<dbReference type="EMBL" id="CAKOGP040002180">
    <property type="protein sequence ID" value="CAJ1964391.1"/>
    <property type="molecule type" value="Genomic_DNA"/>
</dbReference>
<sequence length="353" mass="40062">MNLGQLQTGGVSVLSLRHPRRFLKGFFACCGAWESSWQGYPLSEQSTIVVKFDPVFFLKTSLTLVSYYHYGLQVGDIQMAIYSYMMGLYYELVCGRSLVTVTEETRETMAHLKAMNCDSQMELLSVLFQSMLNMKGEAEDPLVLKGEAMDETALDPASITSWNDALIIGYKGILNAYCGNHQANAEEILEKMPFVRDEVGANAIIMWLDIYVAVSCLHCARSRGKRSGKYRKHGQNISKTVKAWIAQGCPNFLHLDYLLDAEFAVLKGDFKKACKCYKLSIKIGEKMGRINDAGLASSERLGEYLLEKKDRDGAWKALLRSIEFYKLWASDYKVESVRSTHEEFLRPYRVFQK</sequence>